<evidence type="ECO:0000256" key="1">
    <source>
        <dbReference type="SAM" id="MobiDB-lite"/>
    </source>
</evidence>
<feature type="compositionally biased region" description="Low complexity" evidence="1">
    <location>
        <begin position="167"/>
        <end position="188"/>
    </location>
</feature>
<name>A0A0C9WGL6_9AGAR</name>
<organism evidence="2 3">
    <name type="scientific">Laccaria amethystina LaAM-08-1</name>
    <dbReference type="NCBI Taxonomy" id="1095629"/>
    <lineage>
        <taxon>Eukaryota</taxon>
        <taxon>Fungi</taxon>
        <taxon>Dikarya</taxon>
        <taxon>Basidiomycota</taxon>
        <taxon>Agaricomycotina</taxon>
        <taxon>Agaricomycetes</taxon>
        <taxon>Agaricomycetidae</taxon>
        <taxon>Agaricales</taxon>
        <taxon>Agaricineae</taxon>
        <taxon>Hydnangiaceae</taxon>
        <taxon>Laccaria</taxon>
    </lineage>
</organism>
<evidence type="ECO:0000313" key="2">
    <source>
        <dbReference type="EMBL" id="KIJ89659.1"/>
    </source>
</evidence>
<dbReference type="Proteomes" id="UP000054477">
    <property type="component" value="Unassembled WGS sequence"/>
</dbReference>
<accession>A0A0C9WGL6</accession>
<keyword evidence="3" id="KW-1185">Reference proteome</keyword>
<feature type="compositionally biased region" description="Polar residues" evidence="1">
    <location>
        <begin position="143"/>
        <end position="157"/>
    </location>
</feature>
<reference evidence="3" key="2">
    <citation type="submission" date="2015-01" db="EMBL/GenBank/DDBJ databases">
        <title>Evolutionary Origins and Diversification of the Mycorrhizal Mutualists.</title>
        <authorList>
            <consortium name="DOE Joint Genome Institute"/>
            <consortium name="Mycorrhizal Genomics Consortium"/>
            <person name="Kohler A."/>
            <person name="Kuo A."/>
            <person name="Nagy L.G."/>
            <person name="Floudas D."/>
            <person name="Copeland A."/>
            <person name="Barry K.W."/>
            <person name="Cichocki N."/>
            <person name="Veneault-Fourrey C."/>
            <person name="LaButti K."/>
            <person name="Lindquist E.A."/>
            <person name="Lipzen A."/>
            <person name="Lundell T."/>
            <person name="Morin E."/>
            <person name="Murat C."/>
            <person name="Riley R."/>
            <person name="Ohm R."/>
            <person name="Sun H."/>
            <person name="Tunlid A."/>
            <person name="Henrissat B."/>
            <person name="Grigoriev I.V."/>
            <person name="Hibbett D.S."/>
            <person name="Martin F."/>
        </authorList>
    </citation>
    <scope>NUCLEOTIDE SEQUENCE [LARGE SCALE GENOMIC DNA]</scope>
    <source>
        <strain evidence="3">LaAM-08-1</strain>
    </source>
</reference>
<protein>
    <submittedName>
        <fullName evidence="2">Uncharacterized protein</fullName>
    </submittedName>
</protein>
<proteinExistence type="predicted"/>
<feature type="region of interest" description="Disordered" evidence="1">
    <location>
        <begin position="139"/>
        <end position="197"/>
    </location>
</feature>
<dbReference type="EMBL" id="KN839529">
    <property type="protein sequence ID" value="KIJ89659.1"/>
    <property type="molecule type" value="Genomic_DNA"/>
</dbReference>
<evidence type="ECO:0000313" key="3">
    <source>
        <dbReference type="Proteomes" id="UP000054477"/>
    </source>
</evidence>
<reference evidence="2 3" key="1">
    <citation type="submission" date="2014-04" db="EMBL/GenBank/DDBJ databases">
        <authorList>
            <consortium name="DOE Joint Genome Institute"/>
            <person name="Kuo A."/>
            <person name="Kohler A."/>
            <person name="Nagy L.G."/>
            <person name="Floudas D."/>
            <person name="Copeland A."/>
            <person name="Barry K.W."/>
            <person name="Cichocki N."/>
            <person name="Veneault-Fourrey C."/>
            <person name="LaButti K."/>
            <person name="Lindquist E.A."/>
            <person name="Lipzen A."/>
            <person name="Lundell T."/>
            <person name="Morin E."/>
            <person name="Murat C."/>
            <person name="Sun H."/>
            <person name="Tunlid A."/>
            <person name="Henrissat B."/>
            <person name="Grigoriev I.V."/>
            <person name="Hibbett D.S."/>
            <person name="Martin F."/>
            <person name="Nordberg H.P."/>
            <person name="Cantor M.N."/>
            <person name="Hua S.X."/>
        </authorList>
    </citation>
    <scope>NUCLEOTIDE SEQUENCE [LARGE SCALE GENOMIC DNA]</scope>
    <source>
        <strain evidence="2 3">LaAM-08-1</strain>
    </source>
</reference>
<sequence>MSKMVQRNTEDVPWHRFMRTIDRVDTPEGRVEALATMSLMQMLADAYEDAQVIWERNKDQGGQEDDDSESYGPNEAQKVVEDFLVWAHFMPRQERHFLPKKVETTVQPPPQPPRRKTVSTPSQRLRHCLGVIGLSARKHKRSNSCTRDADGTTSPTPFSKFWKRLRSSSVTSNKSSSPPSTPTVAEVSSDSEIPSGEVVVAPMVSVTRSIPFVRK</sequence>
<dbReference type="AlphaFoldDB" id="A0A0C9WGL6"/>
<dbReference type="HOGENOM" id="CLU_1283432_0_0_1"/>
<dbReference type="OrthoDB" id="3063096at2759"/>
<feature type="region of interest" description="Disordered" evidence="1">
    <location>
        <begin position="100"/>
        <end position="123"/>
    </location>
</feature>
<gene>
    <name evidence="2" type="ORF">K443DRAFT_117690</name>
</gene>